<reference evidence="7 8" key="1">
    <citation type="journal article" date="2019" name="Sci. Rep.">
        <title>Comparative genomics of chytrid fungi reveal insights into the obligate biotrophic and pathogenic lifestyle of Synchytrium endobioticum.</title>
        <authorList>
            <person name="van de Vossenberg B.T.L.H."/>
            <person name="Warris S."/>
            <person name="Nguyen H.D.T."/>
            <person name="van Gent-Pelzer M.P.E."/>
            <person name="Joly D.L."/>
            <person name="van de Geest H.C."/>
            <person name="Bonants P.J.M."/>
            <person name="Smith D.S."/>
            <person name="Levesque C.A."/>
            <person name="van der Lee T.A.J."/>
        </authorList>
    </citation>
    <scope>NUCLEOTIDE SEQUENCE [LARGE SCALE GENOMIC DNA]</scope>
    <source>
        <strain evidence="7 8">CBS 809.83</strain>
    </source>
</reference>
<dbReference type="AlphaFoldDB" id="A0A507EFB7"/>
<gene>
    <name evidence="7" type="ORF">PhCBS80983_g00080</name>
</gene>
<sequence length="538" mass="60026">MPKEIVTLQLGHTANFVGTHFWNIQNSYFNFENEGGEELDHDVLYRAGRNVYGDDTYTPRLLILDLKGSLKTLKRVSPLYEAGAEGDDNTVSTWSGRVEKHVQEPYKKNDFLKSLDEETTTSEEPVSFSSHLEQSVTVWSDFNNLFYHPKTVVELPHFLHDDDQNPFSAFTQGLDVMGDPDFRDDILEERLRFFVEECDSLQGFNLMADAVDGFAGVTASLLEYISDEFPKKSAMTFGIHKPSSKEDTNKSHTVAAINSALLMDAAAKNSSLYVPLYAPTTASCPSGAWSKYLRHLSSPYQWSAHLAASIETALLPVRLKTSPPQLESLTQLISGGSSRTVAALASGLPFPLHQDAPFSKAFTVEKGRIPWMLDLTLRVPYDQLGEEYGQCCVVRGVSELSRRQSENQRLPTKSEVQEALASFLESSSSTRGQCYAIEKPMPIGESFPQIFSSQIDENGLINNTRSATSKSPTTRVAMLTRLKMSPHLKDIFVNASSIFKKVNVPISVLYEKGDHGLNREDWMAVKESLQELADSYED</sequence>
<evidence type="ECO:0000259" key="5">
    <source>
        <dbReference type="Pfam" id="PF10644"/>
    </source>
</evidence>
<dbReference type="InterPro" id="IPR049942">
    <property type="entry name" value="DML1/Misato"/>
</dbReference>
<dbReference type="Gene3D" id="3.40.50.1440">
    <property type="entry name" value="Tubulin/FtsZ, GTPase domain"/>
    <property type="match status" value="1"/>
</dbReference>
<evidence type="ECO:0000313" key="8">
    <source>
        <dbReference type="Proteomes" id="UP000318582"/>
    </source>
</evidence>
<evidence type="ECO:0000256" key="2">
    <source>
        <dbReference type="ARBA" id="ARBA00004173"/>
    </source>
</evidence>
<dbReference type="Proteomes" id="UP000318582">
    <property type="component" value="Unassembled WGS sequence"/>
</dbReference>
<organism evidence="7 8">
    <name type="scientific">Powellomyces hirtus</name>
    <dbReference type="NCBI Taxonomy" id="109895"/>
    <lineage>
        <taxon>Eukaryota</taxon>
        <taxon>Fungi</taxon>
        <taxon>Fungi incertae sedis</taxon>
        <taxon>Chytridiomycota</taxon>
        <taxon>Chytridiomycota incertae sedis</taxon>
        <taxon>Chytridiomycetes</taxon>
        <taxon>Spizellomycetales</taxon>
        <taxon>Powellomycetaceae</taxon>
        <taxon>Powellomyces</taxon>
    </lineage>
</organism>
<dbReference type="InterPro" id="IPR036525">
    <property type="entry name" value="Tubulin/FtsZ_GTPase_sf"/>
</dbReference>
<keyword evidence="4" id="KW-0496">Mitochondrion</keyword>
<comment type="caution">
    <text evidence="7">The sequence shown here is derived from an EMBL/GenBank/DDBJ whole genome shotgun (WGS) entry which is preliminary data.</text>
</comment>
<dbReference type="PANTHER" id="PTHR13391:SF0">
    <property type="entry name" value="PROTEIN MISATO HOMOLOG 1"/>
    <property type="match status" value="1"/>
</dbReference>
<evidence type="ECO:0000256" key="3">
    <source>
        <dbReference type="ARBA" id="ARBA00008507"/>
    </source>
</evidence>
<dbReference type="GO" id="GO:0005739">
    <property type="term" value="C:mitochondrion"/>
    <property type="evidence" value="ECO:0007669"/>
    <property type="project" value="UniProtKB-SubCell"/>
</dbReference>
<dbReference type="STRING" id="109895.A0A507EFB7"/>
<dbReference type="Pfam" id="PF10644">
    <property type="entry name" value="Misat_Tub_SegII"/>
    <property type="match status" value="1"/>
</dbReference>
<dbReference type="Pfam" id="PF14881">
    <property type="entry name" value="Tubulin_3"/>
    <property type="match status" value="1"/>
</dbReference>
<accession>A0A507EFB7</accession>
<keyword evidence="8" id="KW-1185">Reference proteome</keyword>
<proteinExistence type="inferred from homology"/>
<evidence type="ECO:0000256" key="4">
    <source>
        <dbReference type="ARBA" id="ARBA00023128"/>
    </source>
</evidence>
<dbReference type="InterPro" id="IPR019605">
    <property type="entry name" value="Misato_II_tubulin-like"/>
</dbReference>
<dbReference type="CDD" id="cd06060">
    <property type="entry name" value="misato"/>
    <property type="match status" value="1"/>
</dbReference>
<evidence type="ECO:0000256" key="1">
    <source>
        <dbReference type="ARBA" id="ARBA00003757"/>
    </source>
</evidence>
<comment type="subcellular location">
    <subcellularLocation>
        <location evidence="2">Mitochondrion</location>
    </subcellularLocation>
</comment>
<dbReference type="GO" id="GO:0007005">
    <property type="term" value="P:mitochondrion organization"/>
    <property type="evidence" value="ECO:0007669"/>
    <property type="project" value="InterPro"/>
</dbReference>
<comment type="function">
    <text evidence="1">Involved in the partitioning of the mitochondrial organelle and mitochondrial DNA (mtDNA) inheritance.</text>
</comment>
<name>A0A507EFB7_9FUNG</name>
<dbReference type="EMBL" id="QEAQ01000001">
    <property type="protein sequence ID" value="TPX62843.1"/>
    <property type="molecule type" value="Genomic_DNA"/>
</dbReference>
<feature type="domain" description="Misato Segment II tubulin-like" evidence="5">
    <location>
        <begin position="3"/>
        <end position="117"/>
    </location>
</feature>
<dbReference type="InterPro" id="IPR029209">
    <property type="entry name" value="DML1/Misato_tubulin"/>
</dbReference>
<evidence type="ECO:0000313" key="7">
    <source>
        <dbReference type="EMBL" id="TPX62843.1"/>
    </source>
</evidence>
<protein>
    <submittedName>
        <fullName evidence="7">Uncharacterized protein</fullName>
    </submittedName>
</protein>
<dbReference type="SUPFAM" id="SSF52490">
    <property type="entry name" value="Tubulin nucleotide-binding domain-like"/>
    <property type="match status" value="1"/>
</dbReference>
<evidence type="ECO:0000259" key="6">
    <source>
        <dbReference type="Pfam" id="PF14881"/>
    </source>
</evidence>
<dbReference type="PANTHER" id="PTHR13391">
    <property type="entry name" value="MITOCHONDRIAL DISTRIBUTION REGULATOR MISATO"/>
    <property type="match status" value="1"/>
</dbReference>
<feature type="domain" description="DML1/Misato tubulin" evidence="6">
    <location>
        <begin position="134"/>
        <end position="319"/>
    </location>
</feature>
<comment type="similarity">
    <text evidence="3">Belongs to the misato family.</text>
</comment>